<comment type="caution">
    <text evidence="1">The sequence shown here is derived from an EMBL/GenBank/DDBJ whole genome shotgun (WGS) entry which is preliminary data.</text>
</comment>
<evidence type="ECO:0000313" key="1">
    <source>
        <dbReference type="EMBL" id="PQM44087.1"/>
    </source>
</evidence>
<dbReference type="Proteomes" id="UP000238296">
    <property type="component" value="Unassembled WGS sequence"/>
</dbReference>
<gene>
    <name evidence="1" type="ORF">C1Y40_05754</name>
</gene>
<name>A0A2S8BBQ0_9MYCO</name>
<dbReference type="EMBL" id="PPEA01000989">
    <property type="protein sequence ID" value="PQM44087.1"/>
    <property type="molecule type" value="Genomic_DNA"/>
</dbReference>
<reference evidence="1 2" key="1">
    <citation type="journal article" date="2017" name="Int. J. Syst. Evol. Microbiol.">
        <title>Mycobacterium talmoniae sp. nov., a slowly growing mycobacterium isolated from human respiratory samples.</title>
        <authorList>
            <person name="Davidson R.M."/>
            <person name="DeGroote M.A."/>
            <person name="Marola J.L."/>
            <person name="Buss S."/>
            <person name="Jones V."/>
            <person name="McNeil M.R."/>
            <person name="Freifeld A.G."/>
            <person name="Elaine Epperson L."/>
            <person name="Hasan N.A."/>
            <person name="Jackson M."/>
            <person name="Iwen P.C."/>
            <person name="Salfinger M."/>
            <person name="Strong M."/>
        </authorList>
    </citation>
    <scope>NUCLEOTIDE SEQUENCE [LARGE SCALE GENOMIC DNA]</scope>
    <source>
        <strain evidence="1 2">ATCC BAA-2683</strain>
    </source>
</reference>
<protein>
    <submittedName>
        <fullName evidence="1">Uncharacterized protein</fullName>
    </submittedName>
</protein>
<organism evidence="1 2">
    <name type="scientific">Mycobacterium talmoniae</name>
    <dbReference type="NCBI Taxonomy" id="1858794"/>
    <lineage>
        <taxon>Bacteria</taxon>
        <taxon>Bacillati</taxon>
        <taxon>Actinomycetota</taxon>
        <taxon>Actinomycetes</taxon>
        <taxon>Mycobacteriales</taxon>
        <taxon>Mycobacteriaceae</taxon>
        <taxon>Mycobacterium</taxon>
    </lineage>
</organism>
<accession>A0A2S8BBQ0</accession>
<evidence type="ECO:0000313" key="2">
    <source>
        <dbReference type="Proteomes" id="UP000238296"/>
    </source>
</evidence>
<proteinExistence type="predicted"/>
<sequence>MPDFEHDDADDNTSAIQTLSWTVYALPGAPVLDHHDLGRGRTPRCAAAVRSAADALAAIELGGTDAAGDDPRALVAQVLETARHHQVPDHAPPRAVRVLDNAAHVDAILTVEGLMPIGAQSSSDAQLAGTALRPLAAVVRSARIAAVNAIVQSAWRV</sequence>
<dbReference type="AlphaFoldDB" id="A0A2S8BBQ0"/>